<sequence>MVETQDVTQDPEPATNRPPRDCFGALMPFSSRAERFEFSKAKRRYTIGRGTHNDFVLDDLGVSNTHCRIEWNGKEREEGVVTITDSSSNGTWVRGEKLSKVSRMLREGCEVVLPILSHGNRHFIFRSNLLTVVEPYYDLMPDVLGSGAYATVYRAICKRTSEDIAIKSITCEKNLLRSDCEERRRLFREIEIMLDLSHPNIVSLREYFVDEDANKVYLALEYMKGGTLLTRVQESNQGIGEAMAKYFTRQMIDALAYIHGKDIAHRDLKPENMLLTLDDPPILKVADFGVSKRKQLETIVGTPEYLAPEITRRPHDMPYGKVVDSFSVGVIVFAMLTNCAAFFEAEADRRLSIQERIEKRQSCLPFLDTKQLTPECKDFVKRLLDENPETRMTMCEARVHAWLAEPVDTYPSPPSPVAAPETLLPPEGVSVDIADVTEPAPATVLATSHPRDFSVHVADCADASQMSIIEQGEPLQHARNYNRPIDTSMVSTRSGAGAPVLTPMPVSQSKRKRSPSTEREDESEVGEGRCLKKVRPLRDRSAGGVTEAAADIFEERRSVEGRLGKSSCQRSDPQPYPKVVSKDHLTRGQDVSSKVSESEKVRP</sequence>
<keyword evidence="2" id="KW-1185">Reference proteome</keyword>
<dbReference type="EMBL" id="MU273538">
    <property type="protein sequence ID" value="KAI0032711.1"/>
    <property type="molecule type" value="Genomic_DNA"/>
</dbReference>
<evidence type="ECO:0000313" key="2">
    <source>
        <dbReference type="Proteomes" id="UP000814128"/>
    </source>
</evidence>
<name>A0ACB8QLL0_9AGAM</name>
<reference evidence="1" key="1">
    <citation type="submission" date="2021-02" db="EMBL/GenBank/DDBJ databases">
        <authorList>
            <consortium name="DOE Joint Genome Institute"/>
            <person name="Ahrendt S."/>
            <person name="Looney B.P."/>
            <person name="Miyauchi S."/>
            <person name="Morin E."/>
            <person name="Drula E."/>
            <person name="Courty P.E."/>
            <person name="Chicoki N."/>
            <person name="Fauchery L."/>
            <person name="Kohler A."/>
            <person name="Kuo A."/>
            <person name="Labutti K."/>
            <person name="Pangilinan J."/>
            <person name="Lipzen A."/>
            <person name="Riley R."/>
            <person name="Andreopoulos W."/>
            <person name="He G."/>
            <person name="Johnson J."/>
            <person name="Barry K.W."/>
            <person name="Grigoriev I.V."/>
            <person name="Nagy L."/>
            <person name="Hibbett D."/>
            <person name="Henrissat B."/>
            <person name="Matheny P.B."/>
            <person name="Labbe J."/>
            <person name="Martin F."/>
        </authorList>
    </citation>
    <scope>NUCLEOTIDE SEQUENCE</scope>
    <source>
        <strain evidence="1">EC-137</strain>
    </source>
</reference>
<reference evidence="1" key="2">
    <citation type="journal article" date="2022" name="New Phytol.">
        <title>Evolutionary transition to the ectomycorrhizal habit in the genomes of a hyperdiverse lineage of mushroom-forming fungi.</title>
        <authorList>
            <person name="Looney B."/>
            <person name="Miyauchi S."/>
            <person name="Morin E."/>
            <person name="Drula E."/>
            <person name="Courty P.E."/>
            <person name="Kohler A."/>
            <person name="Kuo A."/>
            <person name="LaButti K."/>
            <person name="Pangilinan J."/>
            <person name="Lipzen A."/>
            <person name="Riley R."/>
            <person name="Andreopoulos W."/>
            <person name="He G."/>
            <person name="Johnson J."/>
            <person name="Nolan M."/>
            <person name="Tritt A."/>
            <person name="Barry K.W."/>
            <person name="Grigoriev I.V."/>
            <person name="Nagy L.G."/>
            <person name="Hibbett D."/>
            <person name="Henrissat B."/>
            <person name="Matheny P.B."/>
            <person name="Labbe J."/>
            <person name="Martin F.M."/>
        </authorList>
    </citation>
    <scope>NUCLEOTIDE SEQUENCE</scope>
    <source>
        <strain evidence="1">EC-137</strain>
    </source>
</reference>
<proteinExistence type="predicted"/>
<evidence type="ECO:0000313" key="1">
    <source>
        <dbReference type="EMBL" id="KAI0032711.1"/>
    </source>
</evidence>
<comment type="caution">
    <text evidence="1">The sequence shown here is derived from an EMBL/GenBank/DDBJ whole genome shotgun (WGS) entry which is preliminary data.</text>
</comment>
<dbReference type="Proteomes" id="UP000814128">
    <property type="component" value="Unassembled WGS sequence"/>
</dbReference>
<protein>
    <submittedName>
        <fullName evidence="1">Kinase-like domain-containing protein</fullName>
    </submittedName>
</protein>
<gene>
    <name evidence="1" type="ORF">K488DRAFT_85617</name>
</gene>
<organism evidence="1 2">
    <name type="scientific">Vararia minispora EC-137</name>
    <dbReference type="NCBI Taxonomy" id="1314806"/>
    <lineage>
        <taxon>Eukaryota</taxon>
        <taxon>Fungi</taxon>
        <taxon>Dikarya</taxon>
        <taxon>Basidiomycota</taxon>
        <taxon>Agaricomycotina</taxon>
        <taxon>Agaricomycetes</taxon>
        <taxon>Russulales</taxon>
        <taxon>Lachnocladiaceae</taxon>
        <taxon>Vararia</taxon>
    </lineage>
</organism>
<accession>A0ACB8QLL0</accession>